<evidence type="ECO:0008006" key="6">
    <source>
        <dbReference type="Google" id="ProtNLM"/>
    </source>
</evidence>
<evidence type="ECO:0000256" key="3">
    <source>
        <dbReference type="PROSITE-ProRule" id="PRU00221"/>
    </source>
</evidence>
<organism evidence="4 5">
    <name type="scientific">Tachysurus vachellii</name>
    <name type="common">Darkbarbel catfish</name>
    <name type="synonym">Pelteobagrus vachellii</name>
    <dbReference type="NCBI Taxonomy" id="175792"/>
    <lineage>
        <taxon>Eukaryota</taxon>
        <taxon>Metazoa</taxon>
        <taxon>Chordata</taxon>
        <taxon>Craniata</taxon>
        <taxon>Vertebrata</taxon>
        <taxon>Euteleostomi</taxon>
        <taxon>Actinopterygii</taxon>
        <taxon>Neopterygii</taxon>
        <taxon>Teleostei</taxon>
        <taxon>Ostariophysi</taxon>
        <taxon>Siluriformes</taxon>
        <taxon>Bagridae</taxon>
        <taxon>Tachysurus</taxon>
    </lineage>
</organism>
<gene>
    <name evidence="4" type="ORF">Q7C36_021566</name>
</gene>
<accession>A0AA88LQR0</accession>
<dbReference type="EMBL" id="JAVHJS010000023">
    <property type="protein sequence ID" value="KAK2819920.1"/>
    <property type="molecule type" value="Genomic_DNA"/>
</dbReference>
<dbReference type="InterPro" id="IPR036322">
    <property type="entry name" value="WD40_repeat_dom_sf"/>
</dbReference>
<keyword evidence="2" id="KW-0677">Repeat</keyword>
<dbReference type="PANTHER" id="PTHR45048">
    <property type="match status" value="1"/>
</dbReference>
<evidence type="ECO:0000313" key="5">
    <source>
        <dbReference type="Proteomes" id="UP001187315"/>
    </source>
</evidence>
<dbReference type="PRINTS" id="PR00320">
    <property type="entry name" value="GPROTEINBRPT"/>
</dbReference>
<dbReference type="Proteomes" id="UP001187315">
    <property type="component" value="Unassembled WGS sequence"/>
</dbReference>
<dbReference type="Pfam" id="PF00400">
    <property type="entry name" value="WD40"/>
    <property type="match status" value="6"/>
</dbReference>
<evidence type="ECO:0000256" key="1">
    <source>
        <dbReference type="ARBA" id="ARBA00022574"/>
    </source>
</evidence>
<feature type="repeat" description="WD" evidence="3">
    <location>
        <begin position="212"/>
        <end position="253"/>
    </location>
</feature>
<feature type="repeat" description="WD" evidence="3">
    <location>
        <begin position="259"/>
        <end position="293"/>
    </location>
</feature>
<dbReference type="InterPro" id="IPR019775">
    <property type="entry name" value="WD40_repeat_CS"/>
</dbReference>
<dbReference type="InterPro" id="IPR001680">
    <property type="entry name" value="WD40_rpt"/>
</dbReference>
<feature type="repeat" description="WD" evidence="3">
    <location>
        <begin position="301"/>
        <end position="342"/>
    </location>
</feature>
<evidence type="ECO:0000313" key="4">
    <source>
        <dbReference type="EMBL" id="KAK2819920.1"/>
    </source>
</evidence>
<dbReference type="Gene3D" id="2.130.10.10">
    <property type="entry name" value="YVTN repeat-like/Quinoprotein amine dehydrogenase"/>
    <property type="match status" value="3"/>
</dbReference>
<dbReference type="PANTHER" id="PTHR45048:SF1">
    <property type="entry name" value="WD REPEAT-CONTAINING PROTEIN 88"/>
    <property type="match status" value="1"/>
</dbReference>
<feature type="repeat" description="WD" evidence="3">
    <location>
        <begin position="169"/>
        <end position="210"/>
    </location>
</feature>
<dbReference type="PROSITE" id="PS00678">
    <property type="entry name" value="WD_REPEATS_1"/>
    <property type="match status" value="6"/>
</dbReference>
<protein>
    <recommendedName>
        <fullName evidence="6">WD repeat-containing protein 88</fullName>
    </recommendedName>
</protein>
<dbReference type="CDD" id="cd00200">
    <property type="entry name" value="WD40"/>
    <property type="match status" value="1"/>
</dbReference>
<evidence type="ECO:0000256" key="2">
    <source>
        <dbReference type="ARBA" id="ARBA00022737"/>
    </source>
</evidence>
<sequence>MSQTLLDPLTLDEEINEEQKTPDVTSLWEHVALAQIPVKVLRGHADSVTSCHFCFRDTRLLTSSHDKTVIFWDVETGAQLMVLTGGHSGAITACCLVQEKNSVITSSWDKTINAWDLETGKILWTVTQGGLLMSCSVSGDGKYVASTSDMDNALYVSCAATGQKLHYIPGHHTSTVMSCRFDAQSQHVASVSADRSVKLWDISSHKTTLSIKSAHTNVISSCCFTQNGRYLCTASWDRTIKLWDVQTGSFRTRGGEQLNKGHDGSVSSCAFSSDASFLVSGSYDRTVALWDVKGLYRTLVLKGHLDWVTDVDISADKNWVVSSSKDCTVRLWNIEQHERIPTVRESRKAHGHEPHILQCEGCGKVFSLSHLEKVNFLTKCVFCRLKTPHTSLPAPPPL</sequence>
<dbReference type="SUPFAM" id="SSF50978">
    <property type="entry name" value="WD40 repeat-like"/>
    <property type="match status" value="1"/>
</dbReference>
<dbReference type="SMART" id="SM00320">
    <property type="entry name" value="WD40"/>
    <property type="match status" value="7"/>
</dbReference>
<keyword evidence="5" id="KW-1185">Reference proteome</keyword>
<comment type="caution">
    <text evidence="4">The sequence shown here is derived from an EMBL/GenBank/DDBJ whole genome shotgun (WGS) entry which is preliminary data.</text>
</comment>
<reference evidence="4" key="1">
    <citation type="submission" date="2023-08" db="EMBL/GenBank/DDBJ databases">
        <title>Pelteobagrus vachellii genome.</title>
        <authorList>
            <person name="Liu H."/>
        </authorList>
    </citation>
    <scope>NUCLEOTIDE SEQUENCE</scope>
    <source>
        <strain evidence="4">PRFRI_2022a</strain>
        <tissue evidence="4">Muscle</tissue>
    </source>
</reference>
<dbReference type="PROSITE" id="PS50294">
    <property type="entry name" value="WD_REPEATS_REGION"/>
    <property type="match status" value="6"/>
</dbReference>
<dbReference type="InterPro" id="IPR011047">
    <property type="entry name" value="Quinoprotein_ADH-like_sf"/>
</dbReference>
<dbReference type="PROSITE" id="PS50082">
    <property type="entry name" value="WD_REPEATS_2"/>
    <property type="match status" value="6"/>
</dbReference>
<dbReference type="SUPFAM" id="SSF50998">
    <property type="entry name" value="Quinoprotein alcohol dehydrogenase-like"/>
    <property type="match status" value="1"/>
</dbReference>
<dbReference type="InterPro" id="IPR015943">
    <property type="entry name" value="WD40/YVTN_repeat-like_dom_sf"/>
</dbReference>
<dbReference type="InterPro" id="IPR020472">
    <property type="entry name" value="WD40_PAC1"/>
</dbReference>
<name>A0AA88LQR0_TACVA</name>
<feature type="repeat" description="WD" evidence="3">
    <location>
        <begin position="84"/>
        <end position="125"/>
    </location>
</feature>
<keyword evidence="1 3" id="KW-0853">WD repeat</keyword>
<proteinExistence type="predicted"/>
<feature type="repeat" description="WD" evidence="3">
    <location>
        <begin position="41"/>
        <end position="82"/>
    </location>
</feature>
<dbReference type="AlphaFoldDB" id="A0AA88LQR0"/>